<dbReference type="Proteomes" id="UP000278143">
    <property type="component" value="Unassembled WGS sequence"/>
</dbReference>
<evidence type="ECO:0000313" key="2">
    <source>
        <dbReference type="EMBL" id="RKP26499.1"/>
    </source>
</evidence>
<feature type="region of interest" description="Disordered" evidence="1">
    <location>
        <begin position="108"/>
        <end position="149"/>
    </location>
</feature>
<feature type="region of interest" description="Disordered" evidence="1">
    <location>
        <begin position="271"/>
        <end position="305"/>
    </location>
</feature>
<feature type="compositionally biased region" description="Low complexity" evidence="1">
    <location>
        <begin position="127"/>
        <end position="137"/>
    </location>
</feature>
<accession>A0A4V1J1W7</accession>
<evidence type="ECO:0000313" key="3">
    <source>
        <dbReference type="Proteomes" id="UP000278143"/>
    </source>
</evidence>
<feature type="compositionally biased region" description="Low complexity" evidence="1">
    <location>
        <begin position="503"/>
        <end position="525"/>
    </location>
</feature>
<proteinExistence type="predicted"/>
<sequence>MAGDHDIDGVFAPHTTPATTAATSSMHDPYTEDCDSGVESGVDSLDFPSVSARLQSSPAAYFSARFCDKSFLEHTSTLADILTASLASAKPPISTGAAEVVTTTMTTTTALKPPSDDALPALERQDSNGSRSNGNSDSENHLAMGAPDYPHHRRRRRSVILEKLEWSAREQMSGNSQQQQLPHRQLAEAAAPMMHRRRMSLSQDSMAFRPTAVMELPASFNAKRRLSLPMASLANAHHGDGSGQELALPLTTPWSILKESEKLSIADETICEPRPPPSLDTHLPAATSSPASSPEHAADQLTSNATASSSAAAAIATAHDGQCSVDASDHRQRAASLPMADALLPPLAPRVSWQLFSGKPLAKSTAPRTPSKLRHCITADDLIRLAMEAENEQANDYEMHGALPGQRTLGVGKDGSHLPGGISSAGRRPRRYTTTRPYHMDWHPDSLSACNELEEEEGEEEEYEQQQQQMKSSHHRHQQHHRQHYSKNSSNSNSQYGHSHEWSATPLSSSSTTTAAAEKIAANEPSARRQRNRRNRRRRATIPPRRKVDLRDRLRHCQDVTPLLESTDVPLGLVEWQGLPPPVTNQPDAMVPVGQQETRAPAVSATPSPPWLRHLDEQVPLTALSSPAPNWTGAEEKSPSPSSSSMDARVCGEPLADCGSSTISNDGSHDSDGQVHPWPGRPAAHGAIGTLDRLVRVVLAPVAAIVGIEHAAEAPLACAHHILGHWHGQAAGQRVWQLLIILLLVILAPIRTTRVLLPAQSTDGPADAAAALRQKRHAPHDQTACLHPLVRQRASTIRGR</sequence>
<evidence type="ECO:0000256" key="1">
    <source>
        <dbReference type="SAM" id="MobiDB-lite"/>
    </source>
</evidence>
<organism evidence="2 3">
    <name type="scientific">Syncephalis pseudoplumigaleata</name>
    <dbReference type="NCBI Taxonomy" id="1712513"/>
    <lineage>
        <taxon>Eukaryota</taxon>
        <taxon>Fungi</taxon>
        <taxon>Fungi incertae sedis</taxon>
        <taxon>Zoopagomycota</taxon>
        <taxon>Zoopagomycotina</taxon>
        <taxon>Zoopagomycetes</taxon>
        <taxon>Zoopagales</taxon>
        <taxon>Piptocephalidaceae</taxon>
        <taxon>Syncephalis</taxon>
    </lineage>
</organism>
<feature type="region of interest" description="Disordered" evidence="1">
    <location>
        <begin position="402"/>
        <end position="430"/>
    </location>
</feature>
<feature type="compositionally biased region" description="Low complexity" evidence="1">
    <location>
        <begin position="284"/>
        <end position="295"/>
    </location>
</feature>
<reference evidence="3" key="1">
    <citation type="journal article" date="2018" name="Nat. Microbiol.">
        <title>Leveraging single-cell genomics to expand the fungal tree of life.</title>
        <authorList>
            <person name="Ahrendt S.R."/>
            <person name="Quandt C.A."/>
            <person name="Ciobanu D."/>
            <person name="Clum A."/>
            <person name="Salamov A."/>
            <person name="Andreopoulos B."/>
            <person name="Cheng J.F."/>
            <person name="Woyke T."/>
            <person name="Pelin A."/>
            <person name="Henrissat B."/>
            <person name="Reynolds N.K."/>
            <person name="Benny G.L."/>
            <person name="Smith M.E."/>
            <person name="James T.Y."/>
            <person name="Grigoriev I.V."/>
        </authorList>
    </citation>
    <scope>NUCLEOTIDE SEQUENCE [LARGE SCALE GENOMIC DNA]</scope>
    <source>
        <strain evidence="3">Benny S71-1</strain>
    </source>
</reference>
<gene>
    <name evidence="2" type="ORF">SYNPS1DRAFT_27811</name>
</gene>
<feature type="compositionally biased region" description="Basic residues" evidence="1">
    <location>
        <begin position="528"/>
        <end position="540"/>
    </location>
</feature>
<feature type="compositionally biased region" description="Low complexity" evidence="1">
    <location>
        <begin position="12"/>
        <end position="23"/>
    </location>
</feature>
<dbReference type="AlphaFoldDB" id="A0A4V1J1W7"/>
<dbReference type="EMBL" id="KZ989407">
    <property type="protein sequence ID" value="RKP26499.1"/>
    <property type="molecule type" value="Genomic_DNA"/>
</dbReference>
<feature type="region of interest" description="Disordered" evidence="1">
    <location>
        <begin position="451"/>
        <end position="548"/>
    </location>
</feature>
<feature type="compositionally biased region" description="Basic residues" evidence="1">
    <location>
        <begin position="472"/>
        <end position="485"/>
    </location>
</feature>
<feature type="compositionally biased region" description="Acidic residues" evidence="1">
    <location>
        <begin position="452"/>
        <end position="464"/>
    </location>
</feature>
<protein>
    <submittedName>
        <fullName evidence="2">Uncharacterized protein</fullName>
    </submittedName>
</protein>
<feature type="region of interest" description="Disordered" evidence="1">
    <location>
        <begin position="623"/>
        <end position="681"/>
    </location>
</feature>
<keyword evidence="3" id="KW-1185">Reference proteome</keyword>
<name>A0A4V1J1W7_9FUNG</name>
<feature type="region of interest" description="Disordered" evidence="1">
    <location>
        <begin position="1"/>
        <end position="35"/>
    </location>
</feature>